<keyword evidence="4 5" id="KW-0539">Nucleus</keyword>
<organism evidence="9 10">
    <name type="scientific">Serendipita indica (strain DSM 11827)</name>
    <name type="common">Root endophyte fungus</name>
    <name type="synonym">Piriformospora indica</name>
    <dbReference type="NCBI Taxonomy" id="1109443"/>
    <lineage>
        <taxon>Eukaryota</taxon>
        <taxon>Fungi</taxon>
        <taxon>Dikarya</taxon>
        <taxon>Basidiomycota</taxon>
        <taxon>Agaricomycotina</taxon>
        <taxon>Agaricomycetes</taxon>
        <taxon>Sebacinales</taxon>
        <taxon>Serendipitaceae</taxon>
        <taxon>Serendipita</taxon>
    </lineage>
</organism>
<evidence type="ECO:0000256" key="1">
    <source>
        <dbReference type="ARBA" id="ARBA00004123"/>
    </source>
</evidence>
<feature type="domain" description="Homeobox" evidence="8">
    <location>
        <begin position="48"/>
        <end position="108"/>
    </location>
</feature>
<evidence type="ECO:0000259" key="8">
    <source>
        <dbReference type="PROSITE" id="PS50071"/>
    </source>
</evidence>
<dbReference type="EMBL" id="CAFZ01000116">
    <property type="protein sequence ID" value="CCA71356.1"/>
    <property type="molecule type" value="Genomic_DNA"/>
</dbReference>
<evidence type="ECO:0000313" key="9">
    <source>
        <dbReference type="EMBL" id="CCA71356.1"/>
    </source>
</evidence>
<dbReference type="GO" id="GO:0000981">
    <property type="term" value="F:DNA-binding transcription factor activity, RNA polymerase II-specific"/>
    <property type="evidence" value="ECO:0007669"/>
    <property type="project" value="InterPro"/>
</dbReference>
<dbReference type="InterPro" id="IPR009057">
    <property type="entry name" value="Homeodomain-like_sf"/>
</dbReference>
<dbReference type="GO" id="GO:0000978">
    <property type="term" value="F:RNA polymerase II cis-regulatory region sequence-specific DNA binding"/>
    <property type="evidence" value="ECO:0007669"/>
    <property type="project" value="TreeGrafter"/>
</dbReference>
<dbReference type="Proteomes" id="UP000007148">
    <property type="component" value="Unassembled WGS sequence"/>
</dbReference>
<keyword evidence="2 5" id="KW-0238">DNA-binding</keyword>
<feature type="compositionally biased region" description="Low complexity" evidence="7">
    <location>
        <begin position="27"/>
        <end position="39"/>
    </location>
</feature>
<keyword evidence="3 5" id="KW-0371">Homeobox</keyword>
<evidence type="ECO:0000256" key="4">
    <source>
        <dbReference type="ARBA" id="ARBA00023242"/>
    </source>
</evidence>
<dbReference type="HOGENOM" id="CLU_112563_0_0_1"/>
<accession>G4TJ63</accession>
<comment type="subcellular location">
    <subcellularLocation>
        <location evidence="1 5 6">Nucleus</location>
    </subcellularLocation>
</comment>
<dbReference type="STRING" id="1109443.G4TJ63"/>
<evidence type="ECO:0000256" key="7">
    <source>
        <dbReference type="SAM" id="MobiDB-lite"/>
    </source>
</evidence>
<sequence length="213" mass="22923">MPATRSKMHGSERSSSENSLYTSGAFSYGSTDSDASSSSPRPAGPVAIRQRRTRRRISESQLAALETLFGRTTHPSQAERDVLAKSINMEVKNVTIWFQNRRQAARKLALHEAITHSNSLPSINKSGGDDYGPLAETRFRNSASITPEQVATPLAGEEPCIAFGSSRHSSLPPGVTSWRINGSSPRGKGDLDQEMLAAALALAQMRSVDSPVA</sequence>
<dbReference type="eggNOG" id="KOG0849">
    <property type="taxonomic scope" value="Eukaryota"/>
</dbReference>
<name>G4TJ63_SERID</name>
<feature type="DNA-binding region" description="Homeobox" evidence="5">
    <location>
        <begin position="50"/>
        <end position="109"/>
    </location>
</feature>
<comment type="caution">
    <text evidence="9">The sequence shown here is derived from an EMBL/GenBank/DDBJ whole genome shotgun (WGS) entry which is preliminary data.</text>
</comment>
<dbReference type="InParanoid" id="G4TJ63"/>
<dbReference type="InterPro" id="IPR051000">
    <property type="entry name" value="Homeobox_DNA-bind_prot"/>
</dbReference>
<dbReference type="Pfam" id="PF00046">
    <property type="entry name" value="Homeodomain"/>
    <property type="match status" value="1"/>
</dbReference>
<dbReference type="PANTHER" id="PTHR24324">
    <property type="entry name" value="HOMEOBOX PROTEIN HHEX"/>
    <property type="match status" value="1"/>
</dbReference>
<evidence type="ECO:0000256" key="5">
    <source>
        <dbReference type="PROSITE-ProRule" id="PRU00108"/>
    </source>
</evidence>
<protein>
    <recommendedName>
        <fullName evidence="8">Homeobox domain-containing protein</fullName>
    </recommendedName>
</protein>
<keyword evidence="10" id="KW-1185">Reference proteome</keyword>
<dbReference type="PROSITE" id="PS50071">
    <property type="entry name" value="HOMEOBOX_2"/>
    <property type="match status" value="1"/>
</dbReference>
<evidence type="ECO:0000256" key="6">
    <source>
        <dbReference type="RuleBase" id="RU000682"/>
    </source>
</evidence>
<feature type="region of interest" description="Disordered" evidence="7">
    <location>
        <begin position="1"/>
        <end position="57"/>
    </location>
</feature>
<dbReference type="PROSITE" id="PS00027">
    <property type="entry name" value="HOMEOBOX_1"/>
    <property type="match status" value="1"/>
</dbReference>
<dbReference type="SUPFAM" id="SSF46689">
    <property type="entry name" value="Homeodomain-like"/>
    <property type="match status" value="1"/>
</dbReference>
<dbReference type="Gene3D" id="1.10.10.60">
    <property type="entry name" value="Homeodomain-like"/>
    <property type="match status" value="1"/>
</dbReference>
<dbReference type="AlphaFoldDB" id="G4TJ63"/>
<dbReference type="OrthoDB" id="6159439at2759"/>
<dbReference type="GO" id="GO:0030154">
    <property type="term" value="P:cell differentiation"/>
    <property type="evidence" value="ECO:0007669"/>
    <property type="project" value="TreeGrafter"/>
</dbReference>
<evidence type="ECO:0000256" key="2">
    <source>
        <dbReference type="ARBA" id="ARBA00023125"/>
    </source>
</evidence>
<gene>
    <name evidence="9" type="ORF">PIIN_05295</name>
</gene>
<dbReference type="InterPro" id="IPR001356">
    <property type="entry name" value="HD"/>
</dbReference>
<evidence type="ECO:0000313" key="10">
    <source>
        <dbReference type="Proteomes" id="UP000007148"/>
    </source>
</evidence>
<dbReference type="SMART" id="SM00389">
    <property type="entry name" value="HOX"/>
    <property type="match status" value="1"/>
</dbReference>
<dbReference type="CDD" id="cd00086">
    <property type="entry name" value="homeodomain"/>
    <property type="match status" value="1"/>
</dbReference>
<proteinExistence type="predicted"/>
<dbReference type="PANTHER" id="PTHR24324:SF5">
    <property type="entry name" value="HEMATOPOIETICALLY-EXPRESSED HOMEOBOX PROTEIN HHEX"/>
    <property type="match status" value="1"/>
</dbReference>
<reference evidence="9 10" key="1">
    <citation type="journal article" date="2011" name="PLoS Pathog.">
        <title>Endophytic Life Strategies Decoded by Genome and Transcriptome Analyses of the Mutualistic Root Symbiont Piriformospora indica.</title>
        <authorList>
            <person name="Zuccaro A."/>
            <person name="Lahrmann U."/>
            <person name="Guldener U."/>
            <person name="Langen G."/>
            <person name="Pfiffi S."/>
            <person name="Biedenkopf D."/>
            <person name="Wong P."/>
            <person name="Samans B."/>
            <person name="Grimm C."/>
            <person name="Basiewicz M."/>
            <person name="Murat C."/>
            <person name="Martin F."/>
            <person name="Kogel K.H."/>
        </authorList>
    </citation>
    <scope>NUCLEOTIDE SEQUENCE [LARGE SCALE GENOMIC DNA]</scope>
    <source>
        <strain evidence="9 10">DSM 11827</strain>
    </source>
</reference>
<evidence type="ECO:0000256" key="3">
    <source>
        <dbReference type="ARBA" id="ARBA00023155"/>
    </source>
</evidence>
<feature type="compositionally biased region" description="Polar residues" evidence="7">
    <location>
        <begin position="16"/>
        <end position="25"/>
    </location>
</feature>
<dbReference type="InterPro" id="IPR017970">
    <property type="entry name" value="Homeobox_CS"/>
</dbReference>
<dbReference type="GO" id="GO:0005634">
    <property type="term" value="C:nucleus"/>
    <property type="evidence" value="ECO:0007669"/>
    <property type="project" value="UniProtKB-SubCell"/>
</dbReference>